<comment type="caution">
    <text evidence="1">The sequence shown here is derived from an EMBL/GenBank/DDBJ whole genome shotgun (WGS) entry which is preliminary data.</text>
</comment>
<keyword evidence="2" id="KW-1185">Reference proteome</keyword>
<gene>
    <name evidence="1" type="ORF">N1032_24610</name>
</gene>
<accession>A0ABT2HAL9</accession>
<feature type="non-terminal residue" evidence="1">
    <location>
        <position position="85"/>
    </location>
</feature>
<organism evidence="1 2">
    <name type="scientific">Herbiconiux daphne</name>
    <dbReference type="NCBI Taxonomy" id="2970914"/>
    <lineage>
        <taxon>Bacteria</taxon>
        <taxon>Bacillati</taxon>
        <taxon>Actinomycetota</taxon>
        <taxon>Actinomycetes</taxon>
        <taxon>Micrococcales</taxon>
        <taxon>Microbacteriaceae</taxon>
        <taxon>Herbiconiux</taxon>
    </lineage>
</organism>
<dbReference type="Proteomes" id="UP001165586">
    <property type="component" value="Unassembled WGS sequence"/>
</dbReference>
<dbReference type="CDD" id="cd00093">
    <property type="entry name" value="HTH_XRE"/>
    <property type="match status" value="1"/>
</dbReference>
<reference evidence="1" key="1">
    <citation type="submission" date="2022-08" db="EMBL/GenBank/DDBJ databases">
        <authorList>
            <person name="Deng Y."/>
            <person name="Han X.-F."/>
            <person name="Zhang Y.-Q."/>
        </authorList>
    </citation>
    <scope>NUCLEOTIDE SEQUENCE</scope>
    <source>
        <strain evidence="1">CPCC 203386</strain>
    </source>
</reference>
<sequence>MEVLGKRMRAFRKEALNLTLQEVAQISGAKYTTLASFEVGKSSNLSNVNYYIKCAEKTLDENQVHTYLHEIEEIVMDYTKEVLIC</sequence>
<dbReference type="InterPro" id="IPR010982">
    <property type="entry name" value="Lambda_DNA-bd_dom_sf"/>
</dbReference>
<proteinExistence type="predicted"/>
<dbReference type="RefSeq" id="WP_259543145.1">
    <property type="nucleotide sequence ID" value="NZ_JANLCJ010000275.1"/>
</dbReference>
<dbReference type="Gene3D" id="1.10.260.40">
    <property type="entry name" value="lambda repressor-like DNA-binding domains"/>
    <property type="match status" value="1"/>
</dbReference>
<dbReference type="SUPFAM" id="SSF47413">
    <property type="entry name" value="lambda repressor-like DNA-binding domains"/>
    <property type="match status" value="1"/>
</dbReference>
<evidence type="ECO:0000313" key="2">
    <source>
        <dbReference type="Proteomes" id="UP001165586"/>
    </source>
</evidence>
<evidence type="ECO:0000313" key="1">
    <source>
        <dbReference type="EMBL" id="MCS5736917.1"/>
    </source>
</evidence>
<dbReference type="InterPro" id="IPR001387">
    <property type="entry name" value="Cro/C1-type_HTH"/>
</dbReference>
<name>A0ABT2HAL9_9MICO</name>
<dbReference type="EMBL" id="JANLCJ010000275">
    <property type="protein sequence ID" value="MCS5736917.1"/>
    <property type="molecule type" value="Genomic_DNA"/>
</dbReference>
<protein>
    <submittedName>
        <fullName evidence="1">Helix-turn-helix domain-containing protein</fullName>
    </submittedName>
</protein>